<evidence type="ECO:0000313" key="2">
    <source>
        <dbReference type="Proteomes" id="UP001157418"/>
    </source>
</evidence>
<proteinExistence type="predicted"/>
<comment type="caution">
    <text evidence="1">The sequence shown here is derived from an EMBL/GenBank/DDBJ whole genome shotgun (WGS) entry which is preliminary data.</text>
</comment>
<accession>A0AAU9MTE8</accession>
<gene>
    <name evidence="1" type="ORF">LVIROSA_LOCUS16621</name>
</gene>
<reference evidence="1 2" key="1">
    <citation type="submission" date="2022-01" db="EMBL/GenBank/DDBJ databases">
        <authorList>
            <person name="Xiong W."/>
            <person name="Schranz E."/>
        </authorList>
    </citation>
    <scope>NUCLEOTIDE SEQUENCE [LARGE SCALE GENOMIC DNA]</scope>
</reference>
<evidence type="ECO:0008006" key="3">
    <source>
        <dbReference type="Google" id="ProtNLM"/>
    </source>
</evidence>
<name>A0AAU9MTE8_9ASTR</name>
<evidence type="ECO:0000313" key="1">
    <source>
        <dbReference type="EMBL" id="CAH1429787.1"/>
    </source>
</evidence>
<keyword evidence="2" id="KW-1185">Reference proteome</keyword>
<dbReference type="Proteomes" id="UP001157418">
    <property type="component" value="Unassembled WGS sequence"/>
</dbReference>
<dbReference type="AlphaFoldDB" id="A0AAU9MTE8"/>
<protein>
    <recommendedName>
        <fullName evidence="3">Protein FAR1-RELATED SEQUENCE</fullName>
    </recommendedName>
</protein>
<sequence length="184" mass="21618">MEDETASIDDEFLSRDYEICSVDDDNPSIENIDSMDHHHEGEFTFAGNISERMQIPGMLFFILIVDVTDIESCKERTCDCIDQHLVITDKSYWIPTVSDELKPIKDLKYPSDHAIEDMYIKYAFATGFDVRKSQTKRSVEFMYMNILYVTGKKLKMMINRIYLYVSLLKRLHTIRRNKHLNVLV</sequence>
<organism evidence="1 2">
    <name type="scientific">Lactuca virosa</name>
    <dbReference type="NCBI Taxonomy" id="75947"/>
    <lineage>
        <taxon>Eukaryota</taxon>
        <taxon>Viridiplantae</taxon>
        <taxon>Streptophyta</taxon>
        <taxon>Embryophyta</taxon>
        <taxon>Tracheophyta</taxon>
        <taxon>Spermatophyta</taxon>
        <taxon>Magnoliopsida</taxon>
        <taxon>eudicotyledons</taxon>
        <taxon>Gunneridae</taxon>
        <taxon>Pentapetalae</taxon>
        <taxon>asterids</taxon>
        <taxon>campanulids</taxon>
        <taxon>Asterales</taxon>
        <taxon>Asteraceae</taxon>
        <taxon>Cichorioideae</taxon>
        <taxon>Cichorieae</taxon>
        <taxon>Lactucinae</taxon>
        <taxon>Lactuca</taxon>
    </lineage>
</organism>
<dbReference type="EMBL" id="CAKMRJ010003104">
    <property type="protein sequence ID" value="CAH1429787.1"/>
    <property type="molecule type" value="Genomic_DNA"/>
</dbReference>